<evidence type="ECO:0000313" key="3">
    <source>
        <dbReference type="EMBL" id="QJI04840.1"/>
    </source>
</evidence>
<proteinExistence type="predicted"/>
<reference evidence="1" key="1">
    <citation type="submission" date="2020-03" db="EMBL/GenBank/DDBJ databases">
        <title>The deep terrestrial virosphere.</title>
        <authorList>
            <person name="Holmfeldt K."/>
            <person name="Nilsson E."/>
            <person name="Simone D."/>
            <person name="Lopez-Fernandez M."/>
            <person name="Wu X."/>
            <person name="de Brujin I."/>
            <person name="Lundin D."/>
            <person name="Andersson A."/>
            <person name="Bertilsson S."/>
            <person name="Dopson M."/>
        </authorList>
    </citation>
    <scope>NUCLEOTIDE SEQUENCE</scope>
    <source>
        <strain evidence="3">MM415A00124</strain>
        <strain evidence="2">MM415B00156</strain>
        <strain evidence="1">TM448A00198</strain>
    </source>
</reference>
<protein>
    <submittedName>
        <fullName evidence="1">Uncharacterized protein</fullName>
    </submittedName>
</protein>
<accession>A0A6H1ZBB0</accession>
<dbReference type="EMBL" id="MT141576">
    <property type="protein sequence ID" value="QJA67775.1"/>
    <property type="molecule type" value="Genomic_DNA"/>
</dbReference>
<sequence length="86" mass="9354">MTEQTTGGLGGSPYRYMWGPWENADRPSIVRTDVPGDYQILGEFARVYHPDALFELCRLANVGAAHEAAISRATGEDSPANEGEGR</sequence>
<dbReference type="EMBL" id="MT143987">
    <property type="protein sequence ID" value="QJA45196.1"/>
    <property type="molecule type" value="Genomic_DNA"/>
</dbReference>
<evidence type="ECO:0000313" key="1">
    <source>
        <dbReference type="EMBL" id="QJA45196.1"/>
    </source>
</evidence>
<dbReference type="AlphaFoldDB" id="A0A6H1ZBB0"/>
<dbReference type="EMBL" id="MT145191">
    <property type="protein sequence ID" value="QJI04840.1"/>
    <property type="molecule type" value="Genomic_DNA"/>
</dbReference>
<gene>
    <name evidence="3" type="ORF">MM415A00124_0015</name>
    <name evidence="2" type="ORF">MM415B00156_0015</name>
    <name evidence="1" type="ORF">TM448A00198_0011</name>
</gene>
<name>A0A6H1ZBB0_9ZZZZ</name>
<evidence type="ECO:0000313" key="2">
    <source>
        <dbReference type="EMBL" id="QJA67775.1"/>
    </source>
</evidence>
<organism evidence="1">
    <name type="scientific">viral metagenome</name>
    <dbReference type="NCBI Taxonomy" id="1070528"/>
    <lineage>
        <taxon>unclassified sequences</taxon>
        <taxon>metagenomes</taxon>
        <taxon>organismal metagenomes</taxon>
    </lineage>
</organism>